<keyword evidence="10 15" id="KW-1278">Translocase</keyword>
<feature type="transmembrane region" description="Helical" evidence="16">
    <location>
        <begin position="238"/>
        <end position="256"/>
    </location>
</feature>
<evidence type="ECO:0000256" key="5">
    <source>
        <dbReference type="ARBA" id="ARBA00014581"/>
    </source>
</evidence>
<comment type="function">
    <text evidence="1 15">The transhydrogenation between NADH and NADP is coupled to respiration and ATP hydrolysis and functions as a proton pump across the membrane.</text>
</comment>
<dbReference type="InterPro" id="IPR034300">
    <property type="entry name" value="PNTB-like"/>
</dbReference>
<evidence type="ECO:0000256" key="15">
    <source>
        <dbReference type="PIRNR" id="PIRNR000204"/>
    </source>
</evidence>
<sequence>MMTGIVSILYMVAVFCFAIGIRMLRQPKSAKQGNLISLAGMLIGIVGALIQPLGEVDNNYIWIAAAMLLGTMIGWPLAQKVKMTAMPQLVAMFNGLGGASATTLGIVELMKVSAETPGGSIAVSILALIIGGISFTGSVLAYLKLEGTLRKQWVVPMHNFWNLLILVGMVVIGAIMVVQGSVNIPLLLGLVVLALFYGVFFVFPIGGADMPVVISLLNSLTGLSAAAAGAIYDNKTMLIGGILVGASGTILTLLMCQAMNRSLWNVILAGKFKAGSGAGGGTDQVMKEITKPDAAILLQYSKNVIVIPGYGLAVSQAQKTVKELDDLLNSMDVEVKYAIHPVAGRMPGHMNVLLAEADVPYEKLLDLDDANAALKDTDVVLIIGANDVVNPSANDDPSSPIYGMPILNATDAKHIIVMKRGRGTGYSGIENPLFFHDKTQLYFGDAKASLQEITEELKENA</sequence>
<dbReference type="GO" id="GO:0005886">
    <property type="term" value="C:plasma membrane"/>
    <property type="evidence" value="ECO:0007669"/>
    <property type="project" value="UniProtKB-SubCell"/>
</dbReference>
<dbReference type="GO" id="GO:0050661">
    <property type="term" value="F:NADP binding"/>
    <property type="evidence" value="ECO:0007669"/>
    <property type="project" value="InterPro"/>
</dbReference>
<feature type="transmembrane region" description="Helical" evidence="16">
    <location>
        <begin position="89"/>
        <end position="107"/>
    </location>
</feature>
<dbReference type="Gene3D" id="3.40.50.1220">
    <property type="entry name" value="TPP-binding domain"/>
    <property type="match status" value="1"/>
</dbReference>
<evidence type="ECO:0000256" key="12">
    <source>
        <dbReference type="ARBA" id="ARBA00023027"/>
    </source>
</evidence>
<evidence type="ECO:0000256" key="6">
    <source>
        <dbReference type="ARBA" id="ARBA00022475"/>
    </source>
</evidence>
<evidence type="ECO:0000259" key="17">
    <source>
        <dbReference type="Pfam" id="PF02233"/>
    </source>
</evidence>
<evidence type="ECO:0000256" key="3">
    <source>
        <dbReference type="ARBA" id="ARBA00007919"/>
    </source>
</evidence>
<dbReference type="InterPro" id="IPR012136">
    <property type="entry name" value="NADH_DH_b"/>
</dbReference>
<accession>A0A953L9Z8</accession>
<keyword evidence="6 15" id="KW-1003">Cell membrane</keyword>
<dbReference type="EMBL" id="JAHVHU010000013">
    <property type="protein sequence ID" value="MBY5959370.1"/>
    <property type="molecule type" value="Genomic_DNA"/>
</dbReference>
<comment type="caution">
    <text evidence="18">The sequence shown here is derived from an EMBL/GenBank/DDBJ whole genome shotgun (WGS) entry which is preliminary data.</text>
</comment>
<evidence type="ECO:0000256" key="10">
    <source>
        <dbReference type="ARBA" id="ARBA00022967"/>
    </source>
</evidence>
<evidence type="ECO:0000256" key="11">
    <source>
        <dbReference type="ARBA" id="ARBA00022989"/>
    </source>
</evidence>
<evidence type="ECO:0000256" key="1">
    <source>
        <dbReference type="ARBA" id="ARBA00003943"/>
    </source>
</evidence>
<comment type="subcellular location">
    <subcellularLocation>
        <location evidence="2">Cell inner membrane</location>
        <topology evidence="2">Multi-pass membrane protein</topology>
    </subcellularLocation>
</comment>
<protein>
    <recommendedName>
        <fullName evidence="5 15">NAD(P) transhydrogenase subunit beta</fullName>
        <ecNumber evidence="4 15">7.1.1.1</ecNumber>
    </recommendedName>
    <alternativeName>
        <fullName evidence="15">Nicotinamide nucleotide transhydrogenase subunit beta</fullName>
    </alternativeName>
</protein>
<evidence type="ECO:0000256" key="7">
    <source>
        <dbReference type="ARBA" id="ARBA00022519"/>
    </source>
</evidence>
<evidence type="ECO:0000256" key="8">
    <source>
        <dbReference type="ARBA" id="ARBA00022692"/>
    </source>
</evidence>
<dbReference type="Proteomes" id="UP000753961">
    <property type="component" value="Unassembled WGS sequence"/>
</dbReference>
<comment type="catalytic activity">
    <reaction evidence="14 15">
        <text>NAD(+) + NADPH + H(+)(in) = NADH + NADP(+) + H(+)(out)</text>
        <dbReference type="Rhea" id="RHEA:47992"/>
        <dbReference type="ChEBI" id="CHEBI:15378"/>
        <dbReference type="ChEBI" id="CHEBI:57540"/>
        <dbReference type="ChEBI" id="CHEBI:57783"/>
        <dbReference type="ChEBI" id="CHEBI:57945"/>
        <dbReference type="ChEBI" id="CHEBI:58349"/>
        <dbReference type="EC" id="7.1.1.1"/>
    </reaction>
</comment>
<evidence type="ECO:0000313" key="18">
    <source>
        <dbReference type="EMBL" id="MBY5959370.1"/>
    </source>
</evidence>
<evidence type="ECO:0000256" key="14">
    <source>
        <dbReference type="ARBA" id="ARBA00048202"/>
    </source>
</evidence>
<dbReference type="GO" id="GO:0008750">
    <property type="term" value="F:proton-translocating NAD(P)+ transhydrogenase activity"/>
    <property type="evidence" value="ECO:0007669"/>
    <property type="project" value="UniProtKB-EC"/>
</dbReference>
<evidence type="ECO:0000313" key="19">
    <source>
        <dbReference type="Proteomes" id="UP000753961"/>
    </source>
</evidence>
<dbReference type="PIRSF" id="PIRSF000204">
    <property type="entry name" value="PNTB"/>
    <property type="match status" value="1"/>
</dbReference>
<gene>
    <name evidence="18" type="ORF">KUV50_14560</name>
</gene>
<dbReference type="Pfam" id="PF02233">
    <property type="entry name" value="PNTB"/>
    <property type="match status" value="1"/>
</dbReference>
<dbReference type="PANTHER" id="PTHR44758">
    <property type="entry name" value="NAD(P) TRANSHYDROGENASE SUBUNIT BETA"/>
    <property type="match status" value="1"/>
</dbReference>
<keyword evidence="19" id="KW-1185">Reference proteome</keyword>
<feature type="transmembrane region" description="Helical" evidence="16">
    <location>
        <begin position="119"/>
        <end position="140"/>
    </location>
</feature>
<keyword evidence="8 16" id="KW-0812">Transmembrane</keyword>
<feature type="transmembrane region" description="Helical" evidence="16">
    <location>
        <begin position="6"/>
        <end position="24"/>
    </location>
</feature>
<feature type="transmembrane region" description="Helical" evidence="16">
    <location>
        <begin position="212"/>
        <end position="232"/>
    </location>
</feature>
<comment type="similarity">
    <text evidence="3 15">Belongs to the PNT beta subunit family.</text>
</comment>
<keyword evidence="12 15" id="KW-0520">NAD</keyword>
<name>A0A953L9Z8_9BACT</name>
<feature type="transmembrane region" description="Helical" evidence="16">
    <location>
        <begin position="160"/>
        <end position="178"/>
    </location>
</feature>
<dbReference type="PANTHER" id="PTHR44758:SF1">
    <property type="entry name" value="NAD(P) TRANSHYDROGENASE SUBUNIT BETA"/>
    <property type="match status" value="1"/>
</dbReference>
<dbReference type="AlphaFoldDB" id="A0A953L9Z8"/>
<keyword evidence="7 15" id="KW-0997">Cell inner membrane</keyword>
<organism evidence="18 19">
    <name type="scientific">Membranihabitans marinus</name>
    <dbReference type="NCBI Taxonomy" id="1227546"/>
    <lineage>
        <taxon>Bacteria</taxon>
        <taxon>Pseudomonadati</taxon>
        <taxon>Bacteroidota</taxon>
        <taxon>Saprospiria</taxon>
        <taxon>Saprospirales</taxon>
        <taxon>Saprospiraceae</taxon>
        <taxon>Membranihabitans</taxon>
    </lineage>
</organism>
<evidence type="ECO:0000256" key="4">
    <source>
        <dbReference type="ARBA" id="ARBA00012943"/>
    </source>
</evidence>
<dbReference type="InterPro" id="IPR029035">
    <property type="entry name" value="DHS-like_NAD/FAD-binding_dom"/>
</dbReference>
<feature type="transmembrane region" description="Helical" evidence="16">
    <location>
        <begin position="60"/>
        <end position="77"/>
    </location>
</feature>
<keyword evidence="13 15" id="KW-0472">Membrane</keyword>
<reference evidence="18" key="1">
    <citation type="submission" date="2021-06" db="EMBL/GenBank/DDBJ databases">
        <title>44 bacteria genomes isolated from Dapeng, Shenzhen.</title>
        <authorList>
            <person name="Zheng W."/>
            <person name="Yu S."/>
            <person name="Huang Y."/>
        </authorList>
    </citation>
    <scope>NUCLEOTIDE SEQUENCE</scope>
    <source>
        <strain evidence="18">DP5N28-2</strain>
    </source>
</reference>
<evidence type="ECO:0000256" key="13">
    <source>
        <dbReference type="ARBA" id="ARBA00023136"/>
    </source>
</evidence>
<evidence type="ECO:0000256" key="9">
    <source>
        <dbReference type="ARBA" id="ARBA00022857"/>
    </source>
</evidence>
<keyword evidence="11 16" id="KW-1133">Transmembrane helix</keyword>
<dbReference type="EC" id="7.1.1.1" evidence="4 15"/>
<feature type="domain" description="NADP transhydrogenase beta-like" evidence="17">
    <location>
        <begin position="7"/>
        <end position="455"/>
    </location>
</feature>
<proteinExistence type="inferred from homology"/>
<dbReference type="SUPFAM" id="SSF52467">
    <property type="entry name" value="DHS-like NAD/FAD-binding domain"/>
    <property type="match status" value="1"/>
</dbReference>
<feature type="transmembrane region" description="Helical" evidence="16">
    <location>
        <begin position="36"/>
        <end position="54"/>
    </location>
</feature>
<keyword evidence="9 15" id="KW-0521">NADP</keyword>
<evidence type="ECO:0000256" key="16">
    <source>
        <dbReference type="SAM" id="Phobius"/>
    </source>
</evidence>
<evidence type="ECO:0000256" key="2">
    <source>
        <dbReference type="ARBA" id="ARBA00004429"/>
    </source>
</evidence>
<feature type="transmembrane region" description="Helical" evidence="16">
    <location>
        <begin position="184"/>
        <end position="205"/>
    </location>
</feature>